<feature type="compositionally biased region" description="Basic and acidic residues" evidence="1">
    <location>
        <begin position="15"/>
        <end position="24"/>
    </location>
</feature>
<feature type="compositionally biased region" description="Polar residues" evidence="1">
    <location>
        <begin position="223"/>
        <end position="243"/>
    </location>
</feature>
<feature type="domain" description="DUF6603" evidence="2">
    <location>
        <begin position="1972"/>
        <end position="2504"/>
    </location>
</feature>
<organism evidence="3 4">
    <name type="scientific">Septoria linicola</name>
    <dbReference type="NCBI Taxonomy" id="215465"/>
    <lineage>
        <taxon>Eukaryota</taxon>
        <taxon>Fungi</taxon>
        <taxon>Dikarya</taxon>
        <taxon>Ascomycota</taxon>
        <taxon>Pezizomycotina</taxon>
        <taxon>Dothideomycetes</taxon>
        <taxon>Dothideomycetidae</taxon>
        <taxon>Mycosphaerellales</taxon>
        <taxon>Mycosphaerellaceae</taxon>
        <taxon>Septoria</taxon>
    </lineage>
</organism>
<dbReference type="EMBL" id="CP099422">
    <property type="protein sequence ID" value="USW53094.1"/>
    <property type="molecule type" value="Genomic_DNA"/>
</dbReference>
<dbReference type="PANTHER" id="PTHR30619:SF1">
    <property type="entry name" value="RECOMBINATION PROTEIN 2"/>
    <property type="match status" value="1"/>
</dbReference>
<accession>A0A9Q9AR94</accession>
<name>A0A9Q9AR94_9PEZI</name>
<dbReference type="PANTHER" id="PTHR30619">
    <property type="entry name" value="DNA INTERNALIZATION/COMPETENCE PROTEIN COMEC/REC2"/>
    <property type="match status" value="1"/>
</dbReference>
<feature type="region of interest" description="Disordered" evidence="1">
    <location>
        <begin position="1"/>
        <end position="30"/>
    </location>
</feature>
<evidence type="ECO:0000313" key="4">
    <source>
        <dbReference type="Proteomes" id="UP001056384"/>
    </source>
</evidence>
<feature type="compositionally biased region" description="Polar residues" evidence="1">
    <location>
        <begin position="507"/>
        <end position="531"/>
    </location>
</feature>
<dbReference type="SUPFAM" id="SSF56281">
    <property type="entry name" value="Metallo-hydrolase/oxidoreductase"/>
    <property type="match status" value="1"/>
</dbReference>
<feature type="region of interest" description="Disordered" evidence="1">
    <location>
        <begin position="897"/>
        <end position="920"/>
    </location>
</feature>
<evidence type="ECO:0000256" key="1">
    <source>
        <dbReference type="SAM" id="MobiDB-lite"/>
    </source>
</evidence>
<sequence length="2759" mass="300253">MADTGTKDGVTNDDSNIKNDKDAKSQFPKARTRTDIEKLAKLTNAEIYAPKSGLNLSIDVYHINVEGKGDAAVHLLIHQDRAFTKPFVLRAVLIDGGLSTGAERIKAVLKKIGPLYDFDAQQGGRTSDADQLLWPPFDSIVITHWDEDHYAGVVQLLHDDLSQQYTQRSHQDLPILKPKATEADKKAYEALKTDYDKKLAFFTTTYLSPYMKYASPPKPAPPSQATKDTTAVNKPSDANTTSSDGAVTKNYFANFANVQVILRAERALTVLFCPYFGSNTSVANSWNKQYPSAFFASTRVTNSAGFNAGVSCGGDVCGLKLKLWPFYSGGTDTRNSDGPNMSSRFLDFNAQERGAGLGPYDESTWARKLCRIRAGNRYLLGTNLFTHWHVDMTECYSIKNPLQLALAHATPASYTVTDPADPTLNSIKAGVVNGLVKHAPDEAQPMLLIVGANGDWCGQSVTAVSAKALDNEYRDEEPAAEQEPGITATDRYSNGSDPVPVKDTVSDEPQPSTETEGQQVDSQVKQLSNKSRLVPATSMNLPKFRIKVVDKEIALSGSELTNAASIITMAVWTDGHMSHYSAGDAQWDIENHIVDWIHSGGNPFQCIRAVKLSHHGSGYSTPLDLIRKFRPRSIIASASGHNFGHPVYELLIYLNRWFRTTNRIVPKGNSPGKLFHSLIYPYYLPRIDTETSSPKEDTSEDMELEANDTSGVNGTTKPMEIVATSDDPVAKPKKPIIIRKRVKLAYAGFEKNYWSSMLSSESPIVKAESARDKWVKSLKRLEGRLPPGERCLELYKTYRGQLVLQQAKKVYLDIDVQTALQNFTLAVVENGMPLIADWDPRSSDSVATMNAALGTLLPADDKVQYYKVHCRSWSQTRRSQDLDQRLDGYTDLLYEKSVPVPPGDKTAGNRASGGKRALTAATKEDKLEVERAKRQRALEDAVNKAGGTEYMRDGGAYYKRKVDEIDAQLAEIRNPSVGGKKKKQTKNDVFVKKILTPAAQNFKTLAQMPEVARLGSGDVNGSAADLHVESLATTDSIPVPVGPQVPQPETEAPKLYNLVPSTLVEDSPLRLDDSVVAISGAVSEYEKFLYWLSVPMFVVDGEGHADTDDAFRRHLVNAMSVDQDSSTLRATFVDKTNISDGSWTGLNLDCKQAGHQLHFSSANASSYFSSETPFATIPSFQVPATGLIMQMSTLVMALKPVAGTTEQWNITDILTWLGLLSESDTTDAISDLEDAIGAGIGFELVRGAVWFCPDVSYGVVQRMEWQLDSDSIRKWLAKGFITLGSDITVVAPTIVGRKTSRHSVTAAGDLFVDTYEILIALKLVRQVGSTTQDLTSTIQVNLEDGSSSLTICLLPSSGTFGDMLGWLSDLLGERDSSIGDIVNSIPGVKSLILKRVEIVCSRKGIHSFSIDVEWKPGWKNIAPGDDPAAGAEIPFLLTYRWVKASKPSPNSISAQIWYEPSHVRDPEAAPTELSPFYEPTKIIRPSLPAPSSVHLQSLMPGGYQLPKELSLVINSLVVTLEGRKISFSGQLVANKDSEADDTGFGIRLEEVTINASYERGELSPGQVVGKPNPKGESSYSLFLEAVVDITPEEEEEARIEESSALDAESARTVIVASLSLEARGRSKVCRLHGSVQSLNLGILGRFFPAEDEQVITDLLGHVTLESLEIDYLYDSSGAGNEFDIGATLILGPCALDVDFHRDNEGWRFDAILQIADGTDAKVGALLGEILGDDDAALNSIPGFIKDMSLSGGAAFVSLKLASLDAASLTASASPPVAVGADSDLKFLMMNLTLRVPVPGGAGVELSFVQLTEKPALVAGRRPPPPQPGTLRNRTKRIIRVSVVDLPWHKIPYPPVVGKIEPLFDELQFLWVQDPVSNTGITRKEITIIGEISKIQFKDTFRQPKPEDNVLVSGMHFCIADGSKLLLDYAFNKPVTPGNARKAMVSKDNRPLPAPGAPTTSSSGDGTATAELSKKVGPIAVSNVGLRFEDGVLFLFLDIAAHLGPVQVMLLGFGIGINLKDFNLQKIYDTDPKFQLKGMGISFQQPPVGIAGMFKDASTATQRLYMGGVAISFKPYSFMAVGEYGEIARPGTTGMTDTFKTLFIFAKLEGPLIELEFVTIGGITLGFGYNSNLRFPTIAQVPSFPFISNSIGGGDTDPLTVMNQLVGAADSYVKPQEDSFWIAAGLRAKAFQALDVSAVVILESSPYVNLGIFAKAIAQMPPAPTPRIACFLYVELGLMCTVDFHAGAFRVEAQLSPNSFVIHPSCHLTGGFALCYWFGRSDYAGDFVFTVGGYHPVFKPPAHYPVPPRLGIAWQMGPVSIRGEAYFAITPTCCMGGGRLEVVFNSGLLCAYLTAYADFLIVYNPFFFKGEIGVCVGVRFTMDILFVTIHISVELNARLQLQGPEFGGSAYVDFWVFGFTIPFGARPKPPEKKNLDAFLDLLLQVPDADAVAQNAITGGNPASGQIHKLHVLSVEDGRYTNKKVKDGTAEPGEIWEVQRAGFQFRIQSRAPLQSITEPAASDQEADLIVQEENPFFSKPMQLTSQLQSSMTVTIAKIEKTGREVATFIPAPVIKEVPSALWGRYDASKDPSTGNIKASSILSTKDIDTSGTLPLLMGATFSAPLPFRSYDKILKYNVLRSSSMDVFTLADVDASGKLLHPTLPSTATICSGAWQAAEPVAGAMQWTFVKSKWQQAVQTKVDDEGGLGVVESAIDIMTRAMGWKVKEGSGLQNDLKTEKDTLLWQQFDHLYMAPPMIAVAA</sequence>
<dbReference type="InterPro" id="IPR036866">
    <property type="entry name" value="RibonucZ/Hydroxyglut_hydro"/>
</dbReference>
<evidence type="ECO:0000313" key="3">
    <source>
        <dbReference type="EMBL" id="USW53094.1"/>
    </source>
</evidence>
<dbReference type="InterPro" id="IPR046538">
    <property type="entry name" value="DUF6603"/>
</dbReference>
<feature type="region of interest" description="Disordered" evidence="1">
    <location>
        <begin position="1939"/>
        <end position="1968"/>
    </location>
</feature>
<dbReference type="Gene3D" id="3.60.15.10">
    <property type="entry name" value="Ribonuclease Z/Hydroxyacylglutathione hydrolase-like"/>
    <property type="match status" value="2"/>
</dbReference>
<feature type="region of interest" description="Disordered" evidence="1">
    <location>
        <begin position="215"/>
        <end position="243"/>
    </location>
</feature>
<feature type="region of interest" description="Disordered" evidence="1">
    <location>
        <begin position="690"/>
        <end position="718"/>
    </location>
</feature>
<feature type="compositionally biased region" description="Low complexity" evidence="1">
    <location>
        <begin position="1956"/>
        <end position="1968"/>
    </location>
</feature>
<gene>
    <name evidence="3" type="ORF">Slin15195_G064130</name>
</gene>
<dbReference type="InterPro" id="IPR052159">
    <property type="entry name" value="Competence_DNA_uptake"/>
</dbReference>
<feature type="region of interest" description="Disordered" evidence="1">
    <location>
        <begin position="472"/>
        <end position="531"/>
    </location>
</feature>
<protein>
    <submittedName>
        <fullName evidence="3">Ribonuclease Z/Hydroxyacylglutathione hydrolase</fullName>
    </submittedName>
</protein>
<dbReference type="Pfam" id="PF20248">
    <property type="entry name" value="DUF6603"/>
    <property type="match status" value="1"/>
</dbReference>
<reference evidence="3" key="1">
    <citation type="submission" date="2022-06" db="EMBL/GenBank/DDBJ databases">
        <title>Complete genome sequences of two strains of the flax pathogen Septoria linicola.</title>
        <authorList>
            <person name="Lapalu N."/>
            <person name="Simon A."/>
            <person name="Demenou B."/>
            <person name="Paumier D."/>
            <person name="Guillot M.-P."/>
            <person name="Gout L."/>
            <person name="Valade R."/>
        </authorList>
    </citation>
    <scope>NUCLEOTIDE SEQUENCE</scope>
    <source>
        <strain evidence="3">SE15195</strain>
    </source>
</reference>
<proteinExistence type="predicted"/>
<dbReference type="GO" id="GO:0016787">
    <property type="term" value="F:hydrolase activity"/>
    <property type="evidence" value="ECO:0007669"/>
    <property type="project" value="UniProtKB-KW"/>
</dbReference>
<dbReference type="Proteomes" id="UP001056384">
    <property type="component" value="Chromosome 5"/>
</dbReference>
<evidence type="ECO:0000259" key="2">
    <source>
        <dbReference type="Pfam" id="PF20248"/>
    </source>
</evidence>
<keyword evidence="3" id="KW-0378">Hydrolase</keyword>
<keyword evidence="4" id="KW-1185">Reference proteome</keyword>
<feature type="compositionally biased region" description="Polar residues" evidence="1">
    <location>
        <begin position="707"/>
        <end position="716"/>
    </location>
</feature>